<evidence type="ECO:0000256" key="2">
    <source>
        <dbReference type="RuleBase" id="RU003616"/>
    </source>
</evidence>
<evidence type="ECO:0000313" key="5">
    <source>
        <dbReference type="Proteomes" id="UP000230843"/>
    </source>
</evidence>
<comment type="caution">
    <text evidence="4">The sequence shown here is derived from an EMBL/GenBank/DDBJ whole genome shotgun (WGS) entry which is preliminary data.</text>
</comment>
<dbReference type="SUPFAM" id="SSF49764">
    <property type="entry name" value="HSP20-like chaperones"/>
    <property type="match status" value="1"/>
</dbReference>
<dbReference type="PROSITE" id="PS01031">
    <property type="entry name" value="SHSP"/>
    <property type="match status" value="1"/>
</dbReference>
<dbReference type="CDD" id="cd06464">
    <property type="entry name" value="ACD_sHsps-like"/>
    <property type="match status" value="1"/>
</dbReference>
<dbReference type="InterPro" id="IPR031107">
    <property type="entry name" value="Small_HSP"/>
</dbReference>
<feature type="domain" description="SHSP" evidence="3">
    <location>
        <begin position="24"/>
        <end position="137"/>
    </location>
</feature>
<dbReference type="Proteomes" id="UP000230843">
    <property type="component" value="Unassembled WGS sequence"/>
</dbReference>
<sequence>MLENETDIFGIMVGNKTINQDWHESNQEGELAIDVVEKEDKIIIISTIAGAKPDSIEVYVHNDLLTVKGCRELPLEETGEGSIHLNECFWGSFSRTVVLPVDVQGHRAQAEYKNGVLKITIPKQIIDTKVPIFIVED</sequence>
<dbReference type="InterPro" id="IPR008978">
    <property type="entry name" value="HSP20-like_chaperone"/>
</dbReference>
<organism evidence="4 5">
    <name type="scientific">Candidatus Magasanikbacteria bacterium CG_4_9_14_3_um_filter_32_9</name>
    <dbReference type="NCBI Taxonomy" id="1974644"/>
    <lineage>
        <taxon>Bacteria</taxon>
        <taxon>Candidatus Magasanikiibacteriota</taxon>
    </lineage>
</organism>
<dbReference type="Pfam" id="PF00011">
    <property type="entry name" value="HSP20"/>
    <property type="match status" value="1"/>
</dbReference>
<protein>
    <recommendedName>
        <fullName evidence="3">SHSP domain-containing protein</fullName>
    </recommendedName>
</protein>
<reference evidence="5" key="1">
    <citation type="submission" date="2017-09" db="EMBL/GenBank/DDBJ databases">
        <title>Depth-based differentiation of microbial function through sediment-hosted aquifers and enrichment of novel symbionts in the deep terrestrial subsurface.</title>
        <authorList>
            <person name="Probst A.J."/>
            <person name="Ladd B."/>
            <person name="Jarett J.K."/>
            <person name="Geller-Mcgrath D.E."/>
            <person name="Sieber C.M.K."/>
            <person name="Emerson J.B."/>
            <person name="Anantharaman K."/>
            <person name="Thomas B.C."/>
            <person name="Malmstrom R."/>
            <person name="Stieglmeier M."/>
            <person name="Klingl A."/>
            <person name="Woyke T."/>
            <person name="Ryan C.M."/>
            <person name="Banfield J.F."/>
        </authorList>
    </citation>
    <scope>NUCLEOTIDE SEQUENCE [LARGE SCALE GENOMIC DNA]</scope>
</reference>
<evidence type="ECO:0000256" key="1">
    <source>
        <dbReference type="PROSITE-ProRule" id="PRU00285"/>
    </source>
</evidence>
<dbReference type="EMBL" id="PFVJ01000020">
    <property type="protein sequence ID" value="PJA90188.1"/>
    <property type="molecule type" value="Genomic_DNA"/>
</dbReference>
<name>A0A2M7Z7H4_9BACT</name>
<comment type="similarity">
    <text evidence="1 2">Belongs to the small heat shock protein (HSP20) family.</text>
</comment>
<evidence type="ECO:0000313" key="4">
    <source>
        <dbReference type="EMBL" id="PJA90188.1"/>
    </source>
</evidence>
<dbReference type="InterPro" id="IPR002068">
    <property type="entry name" value="A-crystallin/Hsp20_dom"/>
</dbReference>
<gene>
    <name evidence="4" type="ORF">CO137_00850</name>
</gene>
<proteinExistence type="inferred from homology"/>
<accession>A0A2M7Z7H4</accession>
<dbReference type="PANTHER" id="PTHR11527">
    <property type="entry name" value="HEAT-SHOCK PROTEIN 20 FAMILY MEMBER"/>
    <property type="match status" value="1"/>
</dbReference>
<dbReference type="Gene3D" id="2.60.40.790">
    <property type="match status" value="1"/>
</dbReference>
<evidence type="ECO:0000259" key="3">
    <source>
        <dbReference type="PROSITE" id="PS01031"/>
    </source>
</evidence>
<dbReference type="AlphaFoldDB" id="A0A2M7Z7H4"/>